<evidence type="ECO:0000313" key="3">
    <source>
        <dbReference type="EMBL" id="RMZ72089.1"/>
    </source>
</evidence>
<dbReference type="InterPro" id="IPR011032">
    <property type="entry name" value="GroES-like_sf"/>
</dbReference>
<dbReference type="AlphaFoldDB" id="A0A3M7MCI0"/>
<keyword evidence="1" id="KW-0472">Membrane</keyword>
<sequence length="577" mass="61243">MVGPLPYPSILRVNYKATPSSTQATQAAMKCFISILMALLWAVMIAAECPASPASTIITRTAPTAAAAAAAAAAASIAAAASVSAASSAATAAVSASVSAVFAAASAAFAAVAASAAASAASAAVSAATHAAASPDLTMDIPMPSPTSLLDLIGNEFNITHDELIKLLTIPMPPDGPLERPRQEVPIANYFILAFLLLYTAFVVGSIEYHWWVNYPKYLRPNQLFDPRRIASNMEAILIDKFVTNLTDVRPLTVPKAACKSPEDLRIKITHAAVTHVDVLYVQGLHQNNRRHVQPPFIPGTEFAGHVISSSANSTFQPGTRVFGGGLGAYAEQICVPEESVRRVPEQWTNAEACAIGVSGAVSYGALLDVATLKSGEAVLVLGASGGLGVMAVQIAKAVGARVIAVVGDEEKAEMVRKIGADAVVNYHDERWEDGVKELTERGEGVDVVYDGIGAVESGVRCLKYRGRLVIVGFAARNGNVENIRANRILLKSVAVLGYRFGEDGRRNPQRTKDVWTGFMKLVEAGKIQPVVYKEDYRGLQGVRKALEDVKERKTWGRAVVSICEDVEVSHGQRSRL</sequence>
<evidence type="ECO:0000259" key="2">
    <source>
        <dbReference type="SMART" id="SM00829"/>
    </source>
</evidence>
<dbReference type="InterPro" id="IPR013149">
    <property type="entry name" value="ADH-like_C"/>
</dbReference>
<feature type="transmembrane region" description="Helical" evidence="1">
    <location>
        <begin position="190"/>
        <end position="212"/>
    </location>
</feature>
<keyword evidence="1" id="KW-1133">Transmembrane helix</keyword>
<accession>A0A3M7MCI0</accession>
<dbReference type="EMBL" id="KE747829">
    <property type="protein sequence ID" value="RMZ72089.1"/>
    <property type="molecule type" value="Genomic_DNA"/>
</dbReference>
<dbReference type="GO" id="GO:0016491">
    <property type="term" value="F:oxidoreductase activity"/>
    <property type="evidence" value="ECO:0007669"/>
    <property type="project" value="InterPro"/>
</dbReference>
<name>A0A3M7MCI0_9PLEO</name>
<dbReference type="SUPFAM" id="SSF51735">
    <property type="entry name" value="NAD(P)-binding Rossmann-fold domains"/>
    <property type="match status" value="1"/>
</dbReference>
<keyword evidence="4" id="KW-1185">Reference proteome</keyword>
<gene>
    <name evidence="3" type="ORF">GMOD_00007083</name>
</gene>
<dbReference type="InterPro" id="IPR002364">
    <property type="entry name" value="Quin_OxRdtase/zeta-crystal_CS"/>
</dbReference>
<dbReference type="PANTHER" id="PTHR43677:SF4">
    <property type="entry name" value="QUINONE OXIDOREDUCTASE-LIKE PROTEIN 2"/>
    <property type="match status" value="1"/>
</dbReference>
<dbReference type="InterPro" id="IPR036291">
    <property type="entry name" value="NAD(P)-bd_dom_sf"/>
</dbReference>
<dbReference type="GO" id="GO:0008270">
    <property type="term" value="F:zinc ion binding"/>
    <property type="evidence" value="ECO:0007669"/>
    <property type="project" value="InterPro"/>
</dbReference>
<protein>
    <submittedName>
        <fullName evidence="3">Quinone oxidoreductase</fullName>
    </submittedName>
</protein>
<proteinExistence type="predicted"/>
<dbReference type="Gene3D" id="3.90.180.10">
    <property type="entry name" value="Medium-chain alcohol dehydrogenases, catalytic domain"/>
    <property type="match status" value="1"/>
</dbReference>
<dbReference type="Pfam" id="PF08240">
    <property type="entry name" value="ADH_N"/>
    <property type="match status" value="1"/>
</dbReference>
<evidence type="ECO:0000256" key="1">
    <source>
        <dbReference type="SAM" id="Phobius"/>
    </source>
</evidence>
<evidence type="ECO:0000313" key="4">
    <source>
        <dbReference type="Proteomes" id="UP000265663"/>
    </source>
</evidence>
<feature type="transmembrane region" description="Helical" evidence="1">
    <location>
        <begin position="92"/>
        <end position="114"/>
    </location>
</feature>
<dbReference type="SMART" id="SM00829">
    <property type="entry name" value="PKS_ER"/>
    <property type="match status" value="1"/>
</dbReference>
<feature type="transmembrane region" description="Helical" evidence="1">
    <location>
        <begin position="27"/>
        <end position="47"/>
    </location>
</feature>
<dbReference type="InterPro" id="IPR013154">
    <property type="entry name" value="ADH-like_N"/>
</dbReference>
<dbReference type="InterPro" id="IPR051397">
    <property type="entry name" value="Zn-ADH-like_protein"/>
</dbReference>
<organism evidence="3 4">
    <name type="scientific">Pyrenophora seminiperda CCB06</name>
    <dbReference type="NCBI Taxonomy" id="1302712"/>
    <lineage>
        <taxon>Eukaryota</taxon>
        <taxon>Fungi</taxon>
        <taxon>Dikarya</taxon>
        <taxon>Ascomycota</taxon>
        <taxon>Pezizomycotina</taxon>
        <taxon>Dothideomycetes</taxon>
        <taxon>Pleosporomycetidae</taxon>
        <taxon>Pleosporales</taxon>
        <taxon>Pleosporineae</taxon>
        <taxon>Pleosporaceae</taxon>
        <taxon>Pyrenophora</taxon>
    </lineage>
</organism>
<feature type="domain" description="Enoyl reductase (ER)" evidence="2">
    <location>
        <begin position="247"/>
        <end position="561"/>
    </location>
</feature>
<reference evidence="3 4" key="1">
    <citation type="journal article" date="2014" name="PLoS ONE">
        <title>De novo Genome Assembly of the Fungal Plant Pathogen Pyrenophora semeniperda.</title>
        <authorList>
            <person name="Soliai M.M."/>
            <person name="Meyer S.E."/>
            <person name="Udall J.A."/>
            <person name="Elzinga D.E."/>
            <person name="Hermansen R.A."/>
            <person name="Bodily P.M."/>
            <person name="Hart A.A."/>
            <person name="Coleman C.E."/>
        </authorList>
    </citation>
    <scope>NUCLEOTIDE SEQUENCE [LARGE SCALE GENOMIC DNA]</scope>
    <source>
        <strain evidence="3 4">CCB06</strain>
        <tissue evidence="3">Mycelium</tissue>
    </source>
</reference>
<dbReference type="InterPro" id="IPR020843">
    <property type="entry name" value="ER"/>
</dbReference>
<dbReference type="SUPFAM" id="SSF50129">
    <property type="entry name" value="GroES-like"/>
    <property type="match status" value="1"/>
</dbReference>
<dbReference type="CDD" id="cd08241">
    <property type="entry name" value="QOR1"/>
    <property type="match status" value="1"/>
</dbReference>
<feature type="transmembrane region" description="Helical" evidence="1">
    <location>
        <begin position="67"/>
        <end position="86"/>
    </location>
</feature>
<dbReference type="GO" id="GO:0005739">
    <property type="term" value="C:mitochondrion"/>
    <property type="evidence" value="ECO:0007669"/>
    <property type="project" value="TreeGrafter"/>
</dbReference>
<dbReference type="Gene3D" id="3.40.50.720">
    <property type="entry name" value="NAD(P)-binding Rossmann-like Domain"/>
    <property type="match status" value="1"/>
</dbReference>
<dbReference type="Proteomes" id="UP000265663">
    <property type="component" value="Unassembled WGS sequence"/>
</dbReference>
<keyword evidence="1" id="KW-0812">Transmembrane</keyword>
<dbReference type="OrthoDB" id="10257049at2759"/>
<dbReference type="PANTHER" id="PTHR43677">
    <property type="entry name" value="SHORT-CHAIN DEHYDROGENASE/REDUCTASE"/>
    <property type="match status" value="1"/>
</dbReference>
<dbReference type="PROSITE" id="PS01162">
    <property type="entry name" value="QOR_ZETA_CRYSTAL"/>
    <property type="match status" value="1"/>
</dbReference>
<dbReference type="Pfam" id="PF00107">
    <property type="entry name" value="ADH_zinc_N"/>
    <property type="match status" value="1"/>
</dbReference>